<reference evidence="5 6" key="1">
    <citation type="submission" date="2016-10" db="EMBL/GenBank/DDBJ databases">
        <authorList>
            <person name="de Groot N.N."/>
        </authorList>
    </citation>
    <scope>NUCLEOTIDE SEQUENCE [LARGE SCALE GENOMIC DNA]</scope>
    <source>
        <strain evidence="5 6">DSM 13305</strain>
    </source>
</reference>
<proteinExistence type="inferred from homology"/>
<dbReference type="Pfam" id="PF00936">
    <property type="entry name" value="BMC"/>
    <property type="match status" value="2"/>
</dbReference>
<dbReference type="InterPro" id="IPR037233">
    <property type="entry name" value="CcmK-like_sf"/>
</dbReference>
<keyword evidence="6" id="KW-1185">Reference proteome</keyword>
<dbReference type="CDD" id="cd07054">
    <property type="entry name" value="BMC_PduT_repeat2"/>
    <property type="match status" value="1"/>
</dbReference>
<feature type="domain" description="BMC" evidence="4">
    <location>
        <begin position="4"/>
        <end position="87"/>
    </location>
</feature>
<sequence length="181" mass="18276">MKQAVGIVEFKKITRGIVAADAMCKAAAVEIITAQAICPGKYLILVAGDVGAVNSAVAAAAAVTQESDRVASFVIPNLQPSVIPALKRQGAPKTLRALGGLECYSVAAAIVAADAAVKCAPVTLIEVRLARFMGGKAVVTLTGDVEAVTLAIGAGRGAVPGKVIDSFVLPSPHSKLGTVIF</sequence>
<dbReference type="InterPro" id="IPR044872">
    <property type="entry name" value="CcmK/CsoS1_BMC"/>
</dbReference>
<evidence type="ECO:0000256" key="3">
    <source>
        <dbReference type="PROSITE-ProRule" id="PRU01278"/>
    </source>
</evidence>
<dbReference type="PANTHER" id="PTHR33941:SF11">
    <property type="entry name" value="BACTERIAL MICROCOMPARTMENT SHELL PROTEIN PDUJ"/>
    <property type="match status" value="1"/>
</dbReference>
<dbReference type="PIRSF" id="PIRSF034834">
    <property type="entry name" value="PduT"/>
    <property type="match status" value="1"/>
</dbReference>
<dbReference type="RefSeq" id="WP_091747805.1">
    <property type="nucleotide sequence ID" value="NZ_FODY01000014.1"/>
</dbReference>
<dbReference type="PANTHER" id="PTHR33941">
    <property type="entry name" value="PROPANEDIOL UTILIZATION PROTEIN PDUA"/>
    <property type="match status" value="1"/>
</dbReference>
<name>A0A1H8W7M0_9FIRM</name>
<dbReference type="InterPro" id="IPR011238">
    <property type="entry name" value="Micro_shell_prot_PduT"/>
</dbReference>
<dbReference type="InterPro" id="IPR050575">
    <property type="entry name" value="BMC_shell"/>
</dbReference>
<keyword evidence="2" id="KW-1283">Bacterial microcompartment</keyword>
<dbReference type="STRING" id="112903.SAMN04490178_114101"/>
<evidence type="ECO:0000256" key="2">
    <source>
        <dbReference type="ARBA" id="ARBA00024446"/>
    </source>
</evidence>
<gene>
    <name evidence="5" type="ORF">SAMN04490178_114101</name>
</gene>
<dbReference type="PROSITE" id="PS51930">
    <property type="entry name" value="BMC_2"/>
    <property type="match status" value="2"/>
</dbReference>
<feature type="domain" description="BMC" evidence="4">
    <location>
        <begin position="97"/>
        <end position="181"/>
    </location>
</feature>
<dbReference type="OrthoDB" id="9791973at2"/>
<dbReference type="Gene3D" id="3.30.70.1710">
    <property type="match status" value="2"/>
</dbReference>
<dbReference type="SMART" id="SM00877">
    <property type="entry name" value="BMC"/>
    <property type="match status" value="2"/>
</dbReference>
<accession>A0A1H8W7M0</accession>
<dbReference type="SUPFAM" id="SSF143414">
    <property type="entry name" value="CcmK-like"/>
    <property type="match status" value="2"/>
</dbReference>
<evidence type="ECO:0000313" key="6">
    <source>
        <dbReference type="Proteomes" id="UP000198847"/>
    </source>
</evidence>
<dbReference type="InterPro" id="IPR000249">
    <property type="entry name" value="BMC_dom"/>
</dbReference>
<protein>
    <submittedName>
        <fullName evidence="5">Carboxysome shell and ethanolamine utilization microcompartment protein CcmL/EutN</fullName>
    </submittedName>
</protein>
<organism evidence="5 6">
    <name type="scientific">Propionispora vibrioides</name>
    <dbReference type="NCBI Taxonomy" id="112903"/>
    <lineage>
        <taxon>Bacteria</taxon>
        <taxon>Bacillati</taxon>
        <taxon>Bacillota</taxon>
        <taxon>Negativicutes</taxon>
        <taxon>Selenomonadales</taxon>
        <taxon>Sporomusaceae</taxon>
        <taxon>Propionispora</taxon>
    </lineage>
</organism>
<evidence type="ECO:0000313" key="5">
    <source>
        <dbReference type="EMBL" id="SEP23599.1"/>
    </source>
</evidence>
<evidence type="ECO:0000259" key="4">
    <source>
        <dbReference type="PROSITE" id="PS51930"/>
    </source>
</evidence>
<dbReference type="EMBL" id="FODY01000014">
    <property type="protein sequence ID" value="SEP23599.1"/>
    <property type="molecule type" value="Genomic_DNA"/>
</dbReference>
<evidence type="ECO:0000256" key="1">
    <source>
        <dbReference type="ARBA" id="ARBA00024322"/>
    </source>
</evidence>
<dbReference type="AlphaFoldDB" id="A0A1H8W7M0"/>
<comment type="subcellular location">
    <subcellularLocation>
        <location evidence="1">Bacterial microcompartment</location>
    </subcellularLocation>
</comment>
<dbReference type="Proteomes" id="UP000198847">
    <property type="component" value="Unassembled WGS sequence"/>
</dbReference>
<comment type="similarity">
    <text evidence="3">Belongs to the bacterial microcompartments protein family.</text>
</comment>
<dbReference type="GO" id="GO:0031469">
    <property type="term" value="C:bacterial microcompartment"/>
    <property type="evidence" value="ECO:0007669"/>
    <property type="project" value="UniProtKB-SubCell"/>
</dbReference>